<accession>B9BM19</accession>
<feature type="compositionally biased region" description="Basic and acidic residues" evidence="1">
    <location>
        <begin position="12"/>
        <end position="22"/>
    </location>
</feature>
<evidence type="ECO:0000256" key="1">
    <source>
        <dbReference type="SAM" id="MobiDB-lite"/>
    </source>
</evidence>
<sequence length="203" mass="21755">MPRAAAAFARMGSKDWSKEQHNVGRHSKSHRALVVAGALAACFAMPGASIAQPLTPDARQQDDTAPARPLRPNPEFARLPRYEGTLGGRPIVVHLGPKTDEEGVHGEYQFADTGEVILLAGDRDGDTLEVEESNDGTNITGVWIGRFDAAGGLKADRMNADESDPQPVVLRAAPGKRAALQVRDGRVQEIETVGNVVMLRSDD</sequence>
<organism evidence="2 3">
    <name type="scientific">Burkholderia multivorans CGD2</name>
    <dbReference type="NCBI Taxonomy" id="513052"/>
    <lineage>
        <taxon>Bacteria</taxon>
        <taxon>Pseudomonadati</taxon>
        <taxon>Pseudomonadota</taxon>
        <taxon>Betaproteobacteria</taxon>
        <taxon>Burkholderiales</taxon>
        <taxon>Burkholderiaceae</taxon>
        <taxon>Burkholderia</taxon>
        <taxon>Burkholderia cepacia complex</taxon>
    </lineage>
</organism>
<reference evidence="2 3" key="1">
    <citation type="journal article" date="2012" name="J. Bacteriol.">
        <title>Draft Genome Sequence Determination for Cystic Fibrosis and Chronic Granulomatous Disease Burkholderia multivorans Isolates.</title>
        <authorList>
            <person name="Varga J.J."/>
            <person name="Losada L."/>
            <person name="Zelazny A.M."/>
            <person name="Brinkac L."/>
            <person name="Harkins D."/>
            <person name="Radune D."/>
            <person name="Hostetler J."/>
            <person name="Sampaio E.P."/>
            <person name="Ronning C.M."/>
            <person name="Nierman W.C."/>
            <person name="Greenberg D.E."/>
            <person name="Holland S.M."/>
            <person name="Goldberg J.B."/>
        </authorList>
    </citation>
    <scope>NUCLEOTIDE SEQUENCE [LARGE SCALE GENOMIC DNA]</scope>
    <source>
        <strain evidence="2 3">CGD2</strain>
    </source>
</reference>
<gene>
    <name evidence="2" type="ORF">BURMUCGD2_1888</name>
</gene>
<feature type="region of interest" description="Disordered" evidence="1">
    <location>
        <begin position="1"/>
        <end position="24"/>
    </location>
</feature>
<protein>
    <submittedName>
        <fullName evidence="2">Uncharacterized protein</fullName>
    </submittedName>
</protein>
<dbReference type="AlphaFoldDB" id="B9BM19"/>
<comment type="caution">
    <text evidence="2">The sequence shown here is derived from an EMBL/GenBank/DDBJ whole genome shotgun (WGS) entry which is preliminary data.</text>
</comment>
<dbReference type="EMBL" id="ACFC01000003">
    <property type="protein sequence ID" value="EEE07679.1"/>
    <property type="molecule type" value="Genomic_DNA"/>
</dbReference>
<proteinExistence type="predicted"/>
<name>B9BM19_9BURK</name>
<evidence type="ECO:0000313" key="2">
    <source>
        <dbReference type="EMBL" id="EEE07679.1"/>
    </source>
</evidence>
<evidence type="ECO:0000313" key="3">
    <source>
        <dbReference type="Proteomes" id="UP000004535"/>
    </source>
</evidence>
<dbReference type="Proteomes" id="UP000004535">
    <property type="component" value="Unassembled WGS sequence"/>
</dbReference>
<feature type="region of interest" description="Disordered" evidence="1">
    <location>
        <begin position="53"/>
        <end position="82"/>
    </location>
</feature>